<feature type="region of interest" description="Disordered" evidence="1">
    <location>
        <begin position="1"/>
        <end position="25"/>
    </location>
</feature>
<organism evidence="2 3">
    <name type="scientific">Salmonella typhimurium (strain 4/74)</name>
    <dbReference type="NCBI Taxonomy" id="909946"/>
    <lineage>
        <taxon>Bacteria</taxon>
        <taxon>Pseudomonadati</taxon>
        <taxon>Pseudomonadota</taxon>
        <taxon>Gammaproteobacteria</taxon>
        <taxon>Enterobacterales</taxon>
        <taxon>Enterobacteriaceae</taxon>
        <taxon>Salmonella</taxon>
    </lineage>
</organism>
<dbReference type="HOGENOM" id="CLU_3316625_0_0_6"/>
<gene>
    <name evidence="2" type="ordered locus">STM474_3868</name>
</gene>
<evidence type="ECO:0000313" key="3">
    <source>
        <dbReference type="Proteomes" id="UP000008978"/>
    </source>
</evidence>
<dbReference type="KEGG" id="seb:STM474_3868"/>
<evidence type="ECO:0000256" key="1">
    <source>
        <dbReference type="SAM" id="MobiDB-lite"/>
    </source>
</evidence>
<dbReference type="AlphaFoldDB" id="E8XG10"/>
<protein>
    <submittedName>
        <fullName evidence="2">Uncharacterized protein</fullName>
    </submittedName>
</protein>
<sequence>MGESPHKREHAIGIGQAGSGVSRHPALNILRPQYRAGIS</sequence>
<proteinExistence type="predicted"/>
<name>E8XG10_SALT4</name>
<dbReference type="EMBL" id="CP002487">
    <property type="protein sequence ID" value="ADX19486.1"/>
    <property type="molecule type" value="Genomic_DNA"/>
</dbReference>
<dbReference type="Proteomes" id="UP000008978">
    <property type="component" value="Chromosome"/>
</dbReference>
<accession>E8XG10</accession>
<evidence type="ECO:0000313" key="2">
    <source>
        <dbReference type="EMBL" id="ADX19486.1"/>
    </source>
</evidence>
<reference evidence="2 3" key="1">
    <citation type="journal article" date="2011" name="J. Bacteriol.">
        <title>Genome sequences of Salmonella enterica serovar typhimurium, Choleraesuis, Dublin, and Gallinarum strains of well- defined virulence in food-producing animals.</title>
        <authorList>
            <person name="Richardson E.J."/>
            <person name="Limaye B."/>
            <person name="Inamdar H."/>
            <person name="Datta A."/>
            <person name="Manjari K.S."/>
            <person name="Pullinger G.D."/>
            <person name="Thomson N.R."/>
            <person name="Joshi R.R."/>
            <person name="Watson M."/>
            <person name="Stevens M.P."/>
        </authorList>
    </citation>
    <scope>NUCLEOTIDE SEQUENCE [LARGE SCALE GENOMIC DNA]</scope>
    <source>
        <strain evidence="3">4/74</strain>
    </source>
</reference>